<gene>
    <name evidence="8" type="ORF">BG04_2496</name>
</gene>
<keyword evidence="5" id="KW-1133">Transmembrane helix</keyword>
<dbReference type="PANTHER" id="PTHR43731">
    <property type="entry name" value="RHOMBOID PROTEASE"/>
    <property type="match status" value="1"/>
</dbReference>
<evidence type="ECO:0000256" key="1">
    <source>
        <dbReference type="ARBA" id="ARBA00004141"/>
    </source>
</evidence>
<accession>A0A0B6AH86</accession>
<evidence type="ECO:0000313" key="9">
    <source>
        <dbReference type="Proteomes" id="UP000031829"/>
    </source>
</evidence>
<dbReference type="GeneID" id="93640566"/>
<evidence type="ECO:0000256" key="2">
    <source>
        <dbReference type="ARBA" id="ARBA00009045"/>
    </source>
</evidence>
<evidence type="ECO:0000256" key="3">
    <source>
        <dbReference type="ARBA" id="ARBA00022692"/>
    </source>
</evidence>
<proteinExistence type="inferred from homology"/>
<comment type="subcellular location">
    <subcellularLocation>
        <location evidence="1">Membrane</location>
        <topology evidence="1">Multi-pass membrane protein</topology>
    </subcellularLocation>
</comment>
<evidence type="ECO:0000313" key="8">
    <source>
        <dbReference type="EMBL" id="AJI20392.1"/>
    </source>
</evidence>
<organism evidence="8 9">
    <name type="scientific">Priestia megaterium (strain ATCC 14581 / DSM 32 / CCUG 1817 / JCM 2506 / NBRC 15308 / NCIMB 9376 / NCTC 10342 / NRRL B-14308 / VKM B-512 / Ford 19)</name>
    <name type="common">Bacillus megaterium</name>
    <dbReference type="NCBI Taxonomy" id="1348623"/>
    <lineage>
        <taxon>Bacteria</taxon>
        <taxon>Bacillati</taxon>
        <taxon>Bacillota</taxon>
        <taxon>Bacilli</taxon>
        <taxon>Bacillales</taxon>
        <taxon>Bacillaceae</taxon>
        <taxon>Priestia</taxon>
    </lineage>
</organism>
<protein>
    <submittedName>
        <fullName evidence="8">Rhomboid family protein</fullName>
    </submittedName>
</protein>
<dbReference type="InterPro" id="IPR035952">
    <property type="entry name" value="Rhomboid-like_sf"/>
</dbReference>
<evidence type="ECO:0000256" key="6">
    <source>
        <dbReference type="ARBA" id="ARBA00023136"/>
    </source>
</evidence>
<reference evidence="8 9" key="1">
    <citation type="journal article" date="2015" name="Genome Announc.">
        <title>Complete genome sequences for 35 biothreat assay-relevant bacillus species.</title>
        <authorList>
            <person name="Johnson S.L."/>
            <person name="Daligault H.E."/>
            <person name="Davenport K.W."/>
            <person name="Jaissle J."/>
            <person name="Frey K.G."/>
            <person name="Ladner J.T."/>
            <person name="Broomall S.M."/>
            <person name="Bishop-Lilly K.A."/>
            <person name="Bruce D.C."/>
            <person name="Gibbons H.S."/>
            <person name="Coyne S.R."/>
            <person name="Lo C.C."/>
            <person name="Meincke L."/>
            <person name="Munk A.C."/>
            <person name="Koroleva G.I."/>
            <person name="Rosenzweig C.N."/>
            <person name="Palacios G.F."/>
            <person name="Redden C.L."/>
            <person name="Minogue T.D."/>
            <person name="Chain P.S."/>
        </authorList>
    </citation>
    <scope>NUCLEOTIDE SEQUENCE [LARGE SCALE GENOMIC DNA]</scope>
    <source>
        <strain evidence="9">ATCC 14581 / DSM 32 / JCM 2506 / NBRC 15308 / NCIMB 9376 / NCTC 10342 / NRRL B-14308 / VKM B-512</strain>
    </source>
</reference>
<dbReference type="Gene3D" id="1.20.1540.10">
    <property type="entry name" value="Rhomboid-like"/>
    <property type="match status" value="1"/>
</dbReference>
<dbReference type="HOGENOM" id="CLU_055068_3_1_9"/>
<dbReference type="EMBL" id="CP009920">
    <property type="protein sequence ID" value="AJI20392.1"/>
    <property type="molecule type" value="Genomic_DNA"/>
</dbReference>
<dbReference type="PANTHER" id="PTHR43731:SF14">
    <property type="entry name" value="PRESENILIN-ASSOCIATED RHOMBOID-LIKE PROTEIN, MITOCHONDRIAL"/>
    <property type="match status" value="1"/>
</dbReference>
<feature type="domain" description="Peptidase S54 rhomboid" evidence="7">
    <location>
        <begin position="56"/>
        <end position="193"/>
    </location>
</feature>
<keyword evidence="4" id="KW-0378">Hydrolase</keyword>
<dbReference type="InterPro" id="IPR022764">
    <property type="entry name" value="Peptidase_S54_rhomboid_dom"/>
</dbReference>
<dbReference type="InterPro" id="IPR050925">
    <property type="entry name" value="Rhomboid_protease_S54"/>
</dbReference>
<dbReference type="Proteomes" id="UP000031829">
    <property type="component" value="Chromosome"/>
</dbReference>
<dbReference type="GO" id="GO:0016020">
    <property type="term" value="C:membrane"/>
    <property type="evidence" value="ECO:0007669"/>
    <property type="project" value="UniProtKB-SubCell"/>
</dbReference>
<comment type="similarity">
    <text evidence="2">Belongs to the peptidase S54 family.</text>
</comment>
<dbReference type="KEGG" id="bmeg:BG04_2496"/>
<keyword evidence="6" id="KW-0472">Membrane</keyword>
<name>A0A0B6AH86_PRIM2</name>
<keyword evidence="3" id="KW-0812">Transmembrane</keyword>
<dbReference type="AlphaFoldDB" id="A0A0B6AH86"/>
<dbReference type="MEROPS" id="S54.A18"/>
<dbReference type="RefSeq" id="WP_034654858.1">
    <property type="nucleotide sequence ID" value="NZ_BCVB01000019.1"/>
</dbReference>
<evidence type="ECO:0000256" key="5">
    <source>
        <dbReference type="ARBA" id="ARBA00022989"/>
    </source>
</evidence>
<sequence>MFVRTENAAEFKRFYPVTFTLICIHIALWLLAALPSNLAESFIHQLIGVNSLISQGDYWRLFTPIFLHLSFSHLLFNSFSLFLLGPGAERILSSYKFLLFYLTCGFLGNIVTFLTQSSFYSHVGASGAIFGLLGFYLYLVIKQKHMLSQSNQQIIVVFLIIGLLSGLLTPRTNNTAHFVGGIAGFLLAFLVFKQKNKPQI</sequence>
<dbReference type="Pfam" id="PF01694">
    <property type="entry name" value="Rhomboid"/>
    <property type="match status" value="1"/>
</dbReference>
<dbReference type="GO" id="GO:0004252">
    <property type="term" value="F:serine-type endopeptidase activity"/>
    <property type="evidence" value="ECO:0007669"/>
    <property type="project" value="InterPro"/>
</dbReference>
<evidence type="ECO:0000256" key="4">
    <source>
        <dbReference type="ARBA" id="ARBA00022801"/>
    </source>
</evidence>
<dbReference type="SUPFAM" id="SSF144091">
    <property type="entry name" value="Rhomboid-like"/>
    <property type="match status" value="1"/>
</dbReference>
<evidence type="ECO:0000259" key="7">
    <source>
        <dbReference type="Pfam" id="PF01694"/>
    </source>
</evidence>